<dbReference type="PANTHER" id="PTHR43080:SF29">
    <property type="entry name" value="OS02G0818000 PROTEIN"/>
    <property type="match status" value="1"/>
</dbReference>
<evidence type="ECO:0000256" key="1">
    <source>
        <dbReference type="ARBA" id="ARBA00023122"/>
    </source>
</evidence>
<evidence type="ECO:0000313" key="4">
    <source>
        <dbReference type="EMBL" id="TDT17461.1"/>
    </source>
</evidence>
<feature type="domain" description="CBS" evidence="3">
    <location>
        <begin position="75"/>
        <end position="127"/>
    </location>
</feature>
<accession>A0A4R7I1T1</accession>
<dbReference type="SMART" id="SM00116">
    <property type="entry name" value="CBS"/>
    <property type="match status" value="2"/>
</dbReference>
<name>A0A4R7I1T1_9ACTN</name>
<evidence type="ECO:0000313" key="5">
    <source>
        <dbReference type="Proteomes" id="UP000294558"/>
    </source>
</evidence>
<keyword evidence="5" id="KW-1185">Reference proteome</keyword>
<dbReference type="Proteomes" id="UP000294558">
    <property type="component" value="Unassembled WGS sequence"/>
</dbReference>
<dbReference type="Gene3D" id="3.10.580.10">
    <property type="entry name" value="CBS-domain"/>
    <property type="match status" value="1"/>
</dbReference>
<protein>
    <submittedName>
        <fullName evidence="4">CBS domain protein</fullName>
    </submittedName>
</protein>
<organism evidence="4 5">
    <name type="scientific">Ilumatobacter fluminis</name>
    <dbReference type="NCBI Taxonomy" id="467091"/>
    <lineage>
        <taxon>Bacteria</taxon>
        <taxon>Bacillati</taxon>
        <taxon>Actinomycetota</taxon>
        <taxon>Acidimicrobiia</taxon>
        <taxon>Acidimicrobiales</taxon>
        <taxon>Ilumatobacteraceae</taxon>
        <taxon>Ilumatobacter</taxon>
    </lineage>
</organism>
<evidence type="ECO:0000256" key="2">
    <source>
        <dbReference type="PROSITE-ProRule" id="PRU00703"/>
    </source>
</evidence>
<dbReference type="SUPFAM" id="SSF54631">
    <property type="entry name" value="CBS-domain pair"/>
    <property type="match status" value="1"/>
</dbReference>
<evidence type="ECO:0000259" key="3">
    <source>
        <dbReference type="PROSITE" id="PS51371"/>
    </source>
</evidence>
<proteinExistence type="predicted"/>
<dbReference type="InterPro" id="IPR000644">
    <property type="entry name" value="CBS_dom"/>
</dbReference>
<gene>
    <name evidence="4" type="ORF">BDK89_3071</name>
</gene>
<feature type="domain" description="CBS" evidence="3">
    <location>
        <begin position="1"/>
        <end position="59"/>
    </location>
</feature>
<dbReference type="InterPro" id="IPR046342">
    <property type="entry name" value="CBS_dom_sf"/>
</dbReference>
<dbReference type="PROSITE" id="PS51371">
    <property type="entry name" value="CBS"/>
    <property type="match status" value="2"/>
</dbReference>
<dbReference type="EMBL" id="SOAU01000001">
    <property type="protein sequence ID" value="TDT17461.1"/>
    <property type="molecule type" value="Genomic_DNA"/>
</dbReference>
<sequence length="127" mass="13757">MTTDLVSIDLDQPLSEAYHALQGAPFEHIPVLDVDRPVGMLSSTDILRLVYDVEGASDKMLTSMLDHQFTIEDAMSSDLVTLTSDATVHDAAEILAEGKTHSILVLNGGTLSGIVTTTDLVRYLRDL</sequence>
<dbReference type="InterPro" id="IPR051257">
    <property type="entry name" value="Diverse_CBS-Domain"/>
</dbReference>
<dbReference type="Pfam" id="PF00571">
    <property type="entry name" value="CBS"/>
    <property type="match status" value="2"/>
</dbReference>
<keyword evidence="1 2" id="KW-0129">CBS domain</keyword>
<dbReference type="PANTHER" id="PTHR43080">
    <property type="entry name" value="CBS DOMAIN-CONTAINING PROTEIN CBSX3, MITOCHONDRIAL"/>
    <property type="match status" value="1"/>
</dbReference>
<reference evidence="4 5" key="1">
    <citation type="submission" date="2019-03" db="EMBL/GenBank/DDBJ databases">
        <title>Sequencing the genomes of 1000 actinobacteria strains.</title>
        <authorList>
            <person name="Klenk H.-P."/>
        </authorList>
    </citation>
    <scope>NUCLEOTIDE SEQUENCE [LARGE SCALE GENOMIC DNA]</scope>
    <source>
        <strain evidence="4 5">DSM 18936</strain>
    </source>
</reference>
<dbReference type="AlphaFoldDB" id="A0A4R7I1T1"/>
<comment type="caution">
    <text evidence="4">The sequence shown here is derived from an EMBL/GenBank/DDBJ whole genome shotgun (WGS) entry which is preliminary data.</text>
</comment>